<dbReference type="GO" id="GO:0000287">
    <property type="term" value="F:magnesium ion binding"/>
    <property type="evidence" value="ECO:0007669"/>
    <property type="project" value="UniProtKB-UniRule"/>
</dbReference>
<evidence type="ECO:0000313" key="5">
    <source>
        <dbReference type="EMBL" id="ADC50431.1"/>
    </source>
</evidence>
<dbReference type="InterPro" id="IPR043675">
    <property type="entry name" value="TrmR_methyltr"/>
</dbReference>
<dbReference type="SUPFAM" id="SSF53335">
    <property type="entry name" value="S-adenosyl-L-methionine-dependent methyltransferases"/>
    <property type="match status" value="1"/>
</dbReference>
<feature type="binding site" evidence="4">
    <location>
        <position position="134"/>
    </location>
    <ligand>
        <name>S-adenosyl-L-methionine</name>
        <dbReference type="ChEBI" id="CHEBI:59789"/>
    </ligand>
</feature>
<dbReference type="InterPro" id="IPR050362">
    <property type="entry name" value="Cation-dep_OMT"/>
</dbReference>
<dbReference type="GO" id="GO:0016300">
    <property type="term" value="F:tRNA (uridine) methyltransferase activity"/>
    <property type="evidence" value="ECO:0007669"/>
    <property type="project" value="UniProtKB-UniRule"/>
</dbReference>
<feature type="binding site" evidence="4">
    <location>
        <begin position="114"/>
        <end position="115"/>
    </location>
    <ligand>
        <name>S-adenosyl-L-methionine</name>
        <dbReference type="ChEBI" id="CHEBI:59789"/>
    </ligand>
</feature>
<organism evidence="5 6">
    <name type="scientific">Alkalihalophilus pseudofirmus (strain ATCC BAA-2126 / JCM 17055 / OF4)</name>
    <name type="common">Bacillus pseudofirmus</name>
    <dbReference type="NCBI Taxonomy" id="398511"/>
    <lineage>
        <taxon>Bacteria</taxon>
        <taxon>Bacillati</taxon>
        <taxon>Bacillota</taxon>
        <taxon>Bacilli</taxon>
        <taxon>Bacillales</taxon>
        <taxon>Bacillaceae</taxon>
        <taxon>Alkalihalophilus</taxon>
    </lineage>
</organism>
<dbReference type="Pfam" id="PF01596">
    <property type="entry name" value="Methyltransf_3"/>
    <property type="match status" value="1"/>
</dbReference>
<dbReference type="KEGG" id="bpf:BpOF4_11890"/>
<comment type="subunit">
    <text evidence="4">Homodimer.</text>
</comment>
<keyword evidence="2 4" id="KW-0808">Transferase</keyword>
<sequence>METVINNQVENYLKSLVPKRTPFVMEMEAYAKEHQVPIMDLVGMESLLWKLKLIQPERILEVGAAIGYSAIRMAQELPNTTIVTIERDEVRYKEAVANIEKNELSNRIEVRFGDALDLAQILESEPLFDVLFIDAAKGQYQRFLDLYGKMVKPNGVVFSDNVLFRGLVAEDEIEEKRLRSIARKLRTYNEWLMQHPDYDTRILPVGDGLAISIKK</sequence>
<dbReference type="CDD" id="cd02440">
    <property type="entry name" value="AdoMet_MTases"/>
    <property type="match status" value="1"/>
</dbReference>
<keyword evidence="1 4" id="KW-0489">Methyltransferase</keyword>
<accession>D3FVZ9</accession>
<dbReference type="InterPro" id="IPR002935">
    <property type="entry name" value="SAM_O-MeTrfase"/>
</dbReference>
<dbReference type="EC" id="2.1.1.-" evidence="4"/>
<dbReference type="PANTHER" id="PTHR10509:SF14">
    <property type="entry name" value="CAFFEOYL-COA O-METHYLTRANSFERASE 3-RELATED"/>
    <property type="match status" value="1"/>
</dbReference>
<reference evidence="5 6" key="1">
    <citation type="journal article" date="2011" name="Environ. Microbiol.">
        <title>Genome of alkaliphilic Bacillus pseudofirmus OF4 reveals adaptations that support the ability to grow in an external pH range from 7.5 to 11.4.</title>
        <authorList>
            <person name="Janto B."/>
            <person name="Ahmed A."/>
            <person name="Ito M."/>
            <person name="Liu J."/>
            <person name="Hicks D.B."/>
            <person name="Pagni S."/>
            <person name="Fackelmayer O.J."/>
            <person name="Smith T.A."/>
            <person name="Earl J."/>
            <person name="Elbourne L.D."/>
            <person name="Hassan K."/>
            <person name="Paulsen I.T."/>
            <person name="Kolsto A.B."/>
            <person name="Tourasse N.J."/>
            <person name="Ehrlich G.D."/>
            <person name="Boissy R."/>
            <person name="Ivey D.M."/>
            <person name="Li G."/>
            <person name="Xue Y."/>
            <person name="Ma Y."/>
            <person name="Hu F.Z."/>
            <person name="Krulwich T.A."/>
        </authorList>
    </citation>
    <scope>NUCLEOTIDE SEQUENCE [LARGE SCALE GENOMIC DNA]</scope>
    <source>
        <strain evidence="6">ATCC BAA-2126 / JCM 17055 / OF4</strain>
    </source>
</reference>
<comment type="similarity">
    <text evidence="4">Belongs to the class I-like SAM-binding methyltransferase superfamily. Cation-dependent O-methyltransferase family.</text>
</comment>
<dbReference type="Gene3D" id="3.40.50.150">
    <property type="entry name" value="Vaccinia Virus protein VP39"/>
    <property type="match status" value="1"/>
</dbReference>
<evidence type="ECO:0000256" key="4">
    <source>
        <dbReference type="HAMAP-Rule" id="MF_02217"/>
    </source>
</evidence>
<evidence type="ECO:0000256" key="1">
    <source>
        <dbReference type="ARBA" id="ARBA00022603"/>
    </source>
</evidence>
<feature type="binding site" evidence="4">
    <location>
        <position position="86"/>
    </location>
    <ligand>
        <name>S-adenosyl-L-methionine</name>
        <dbReference type="ChEBI" id="CHEBI:59789"/>
    </ligand>
</feature>
<evidence type="ECO:0000313" key="6">
    <source>
        <dbReference type="Proteomes" id="UP000001544"/>
    </source>
</evidence>
<dbReference type="Proteomes" id="UP000001544">
    <property type="component" value="Chromosome"/>
</dbReference>
<protein>
    <recommendedName>
        <fullName evidence="4">tRNA 5-hydroxyuridine methyltransferase</fullName>
        <ecNumber evidence="4">2.1.1.-</ecNumber>
    </recommendedName>
    <alternativeName>
        <fullName evidence="4">ho5U methyltransferase</fullName>
    </alternativeName>
</protein>
<dbReference type="EMBL" id="CP001878">
    <property type="protein sequence ID" value="ADC50431.1"/>
    <property type="molecule type" value="Genomic_DNA"/>
</dbReference>
<dbReference type="STRING" id="398511.BpOF4_11890"/>
<feature type="binding site" evidence="4">
    <location>
        <position position="39"/>
    </location>
    <ligand>
        <name>S-adenosyl-L-methionine</name>
        <dbReference type="ChEBI" id="CHEBI:59789"/>
    </ligand>
</feature>
<evidence type="ECO:0000256" key="2">
    <source>
        <dbReference type="ARBA" id="ARBA00022679"/>
    </source>
</evidence>
<dbReference type="eggNOG" id="COG4122">
    <property type="taxonomic scope" value="Bacteria"/>
</dbReference>
<proteinExistence type="inferred from homology"/>
<dbReference type="HOGENOM" id="CLU_067676_4_0_9"/>
<evidence type="ECO:0000256" key="3">
    <source>
        <dbReference type="ARBA" id="ARBA00022691"/>
    </source>
</evidence>
<dbReference type="HAMAP" id="MF_02217">
    <property type="entry name" value="TrmR_methyltr"/>
    <property type="match status" value="1"/>
</dbReference>
<keyword evidence="4" id="KW-0460">Magnesium</keyword>
<keyword evidence="4" id="KW-0819">tRNA processing</keyword>
<comment type="catalytic activity">
    <reaction evidence="4">
        <text>5-hydroxyuridine(34) in tRNA + S-adenosyl-L-methionine = 5-methoxyuridine(34) in tRNA + S-adenosyl-L-homocysteine + H(+)</text>
        <dbReference type="Rhea" id="RHEA:60524"/>
        <dbReference type="Rhea" id="RHEA-COMP:13381"/>
        <dbReference type="Rhea" id="RHEA-COMP:15591"/>
        <dbReference type="ChEBI" id="CHEBI:15378"/>
        <dbReference type="ChEBI" id="CHEBI:57856"/>
        <dbReference type="ChEBI" id="CHEBI:59789"/>
        <dbReference type="ChEBI" id="CHEBI:136877"/>
        <dbReference type="ChEBI" id="CHEBI:143860"/>
    </reaction>
</comment>
<feature type="binding site" evidence="4">
    <location>
        <position position="161"/>
    </location>
    <ligand>
        <name>Mg(2+)</name>
        <dbReference type="ChEBI" id="CHEBI:18420"/>
    </ligand>
</feature>
<dbReference type="InterPro" id="IPR029063">
    <property type="entry name" value="SAM-dependent_MTases_sf"/>
</dbReference>
<dbReference type="PROSITE" id="PS51682">
    <property type="entry name" value="SAM_OMT_I"/>
    <property type="match status" value="1"/>
</dbReference>
<feature type="binding site" evidence="4">
    <location>
        <position position="69"/>
    </location>
    <ligand>
        <name>S-adenosyl-L-methionine</name>
        <dbReference type="ChEBI" id="CHEBI:59789"/>
    </ligand>
</feature>
<dbReference type="GO" id="GO:0030488">
    <property type="term" value="P:tRNA methylation"/>
    <property type="evidence" value="ECO:0007669"/>
    <property type="project" value="UniProtKB-UniRule"/>
</dbReference>
<dbReference type="PANTHER" id="PTHR10509">
    <property type="entry name" value="O-METHYLTRANSFERASE-RELATED"/>
    <property type="match status" value="1"/>
</dbReference>
<feature type="binding site" evidence="4">
    <location>
        <position position="160"/>
    </location>
    <ligand>
        <name>Mg(2+)</name>
        <dbReference type="ChEBI" id="CHEBI:18420"/>
    </ligand>
</feature>
<feature type="binding site" evidence="4">
    <location>
        <position position="134"/>
    </location>
    <ligand>
        <name>Mg(2+)</name>
        <dbReference type="ChEBI" id="CHEBI:18420"/>
    </ligand>
</feature>
<keyword evidence="6" id="KW-1185">Reference proteome</keyword>
<keyword evidence="3 4" id="KW-0949">S-adenosyl-L-methionine</keyword>
<name>D3FVZ9_ALKPO</name>
<dbReference type="AlphaFoldDB" id="D3FVZ9"/>
<dbReference type="GO" id="GO:0008171">
    <property type="term" value="F:O-methyltransferase activity"/>
    <property type="evidence" value="ECO:0007669"/>
    <property type="project" value="InterPro"/>
</dbReference>
<comment type="function">
    <text evidence="4">Catalyzes the methylation of 5-hydroxyuridine (ho5U) to form 5-methoxyuridine (mo5U) at position 34 in tRNAs.</text>
</comment>
<keyword evidence="4" id="KW-0479">Metal-binding</keyword>
<gene>
    <name evidence="4" type="primary">trmR</name>
    <name evidence="5" type="ordered locus">BpOF4_11890</name>
</gene>
<dbReference type="GO" id="GO:0008757">
    <property type="term" value="F:S-adenosylmethionine-dependent methyltransferase activity"/>
    <property type="evidence" value="ECO:0007669"/>
    <property type="project" value="TreeGrafter"/>
</dbReference>